<dbReference type="OrthoDB" id="3650623at2759"/>
<protein>
    <submittedName>
        <fullName evidence="3">Uncharacterized protein</fullName>
    </submittedName>
</protein>
<gene>
    <name evidence="3" type="ORF">Slin15195_G017230</name>
</gene>
<evidence type="ECO:0000256" key="2">
    <source>
        <dbReference type="SAM" id="MobiDB-lite"/>
    </source>
</evidence>
<feature type="coiled-coil region" evidence="1">
    <location>
        <begin position="443"/>
        <end position="470"/>
    </location>
</feature>
<dbReference type="PANTHER" id="PTHR40788">
    <property type="entry name" value="CLR5 DOMAIN-CONTAINING PROTEIN-RELATED"/>
    <property type="match status" value="1"/>
</dbReference>
<keyword evidence="1" id="KW-0175">Coiled coil</keyword>
<dbReference type="Proteomes" id="UP001056384">
    <property type="component" value="Chromosome 1"/>
</dbReference>
<proteinExistence type="predicted"/>
<evidence type="ECO:0000313" key="3">
    <source>
        <dbReference type="EMBL" id="USW48404.1"/>
    </source>
</evidence>
<name>A0A9Q9EFZ7_9PEZI</name>
<dbReference type="PANTHER" id="PTHR40788:SF2">
    <property type="entry name" value="CLR5 DOMAIN-CONTAINING PROTEIN"/>
    <property type="match status" value="1"/>
</dbReference>
<sequence>MQVYGAPFECARKECPACKDNYRKEHTQRTYFWMRYTERLADSAADQVIEAHRQNILSDHTEVLDRLETFGDKILNRWRGYLPKKREEILRKALPDLPETRWTHLPKYQGQNLNRDKDRKLFLLPYLSLSELSVDPSALLGILDVRTRFRPCDWAWTDHSTTRFSRQFGFLNARFASTFYSIVKDATYGSQVKHSMDGFHRYHCLAFPVAEVLFEAQATLYRFLGTVLDQVLKGAGAATGNTKWKIQADEAFRELLPNLMKDRSSTLQVPLQPNLPPPTFNIEEVSNLIQERLEAVEDDLWVLQTDPISACDAVASIAQGRYFENMDDADDKWAAIAFELTYPLILRARIWYMFVLFVDILKTVKEAPITPTDKLWMSKNASPLPAPLNNTLGFLISHINARLSSDFSKLCRDTMVKNRAFDDAFELTGSALIAFVHSGDSAVERRKSEVDSLRERQQKLRARIDDAQQYPLRWALAELSNYQVTTAKDVMLFVQDTLSNQHEILPESRLSDLLTDIASLLWVQNSLHEHDPRPVLLTEAQGEAYPGFASSQARVNAAAVRLGYDNREAFDISTTGFGAKDDDLHRRLQSAGRLLKKFHGIRLTDRKRTLPWVTKAKEAKVALDAFWKEVRLQHIESLHSIHKGKIRGADFANWQDVRLLERYRDPEFLESVDFDLQEISAEQKEAKAAKAAKEAAEAEAEAKRLADEKFKPISPKRKDAPGKDSEKEPKKKTKVVPDPSEAFGGPPPPPAPPLPQAPAASQIEVSRDSLDVFARLWPHQSRTVEAGVIRCRDLTAAMMDAGLDHDDTTGGSMNIFTGKEGTGPGRLVLHYPHGKPETVIPRYLLIKLGKRLRKKYNWTFASFVEREK</sequence>
<feature type="compositionally biased region" description="Basic and acidic residues" evidence="2">
    <location>
        <begin position="700"/>
        <end position="729"/>
    </location>
</feature>
<evidence type="ECO:0000313" key="4">
    <source>
        <dbReference type="Proteomes" id="UP001056384"/>
    </source>
</evidence>
<accession>A0A9Q9EFZ7</accession>
<feature type="compositionally biased region" description="Pro residues" evidence="2">
    <location>
        <begin position="745"/>
        <end position="756"/>
    </location>
</feature>
<evidence type="ECO:0000256" key="1">
    <source>
        <dbReference type="SAM" id="Coils"/>
    </source>
</evidence>
<dbReference type="EMBL" id="CP099418">
    <property type="protein sequence ID" value="USW48404.1"/>
    <property type="molecule type" value="Genomic_DNA"/>
</dbReference>
<reference evidence="3" key="1">
    <citation type="submission" date="2022-06" db="EMBL/GenBank/DDBJ databases">
        <title>Complete genome sequences of two strains of the flax pathogen Septoria linicola.</title>
        <authorList>
            <person name="Lapalu N."/>
            <person name="Simon A."/>
            <person name="Demenou B."/>
            <person name="Paumier D."/>
            <person name="Guillot M.-P."/>
            <person name="Gout L."/>
            <person name="Valade R."/>
        </authorList>
    </citation>
    <scope>NUCLEOTIDE SEQUENCE</scope>
    <source>
        <strain evidence="3">SE15195</strain>
    </source>
</reference>
<keyword evidence="4" id="KW-1185">Reference proteome</keyword>
<dbReference type="AlphaFoldDB" id="A0A9Q9EFZ7"/>
<feature type="region of interest" description="Disordered" evidence="2">
    <location>
        <begin position="700"/>
        <end position="763"/>
    </location>
</feature>
<organism evidence="3 4">
    <name type="scientific">Septoria linicola</name>
    <dbReference type="NCBI Taxonomy" id="215465"/>
    <lineage>
        <taxon>Eukaryota</taxon>
        <taxon>Fungi</taxon>
        <taxon>Dikarya</taxon>
        <taxon>Ascomycota</taxon>
        <taxon>Pezizomycotina</taxon>
        <taxon>Dothideomycetes</taxon>
        <taxon>Dothideomycetidae</taxon>
        <taxon>Mycosphaerellales</taxon>
        <taxon>Mycosphaerellaceae</taxon>
        <taxon>Septoria</taxon>
    </lineage>
</organism>